<keyword evidence="1" id="KW-0997">Cell inner membrane</keyword>
<comment type="subcellular location">
    <subcellularLocation>
        <location evidence="1">Cell inner membrane</location>
        <topology evidence="1">Multi-pass membrane protein</topology>
    </subcellularLocation>
</comment>
<feature type="transmembrane region" description="Helical" evidence="2">
    <location>
        <begin position="156"/>
        <end position="176"/>
    </location>
</feature>
<protein>
    <recommendedName>
        <fullName evidence="1">Phosphatidylglycerophosphatase A</fullName>
        <ecNumber evidence="1">3.1.3.27</ecNumber>
    </recommendedName>
    <alternativeName>
        <fullName evidence="1">Phosphatidylglycerolphosphate phosphatase A</fullName>
    </alternativeName>
</protein>
<keyword evidence="1" id="KW-0443">Lipid metabolism</keyword>
<keyword evidence="1" id="KW-0442">Lipid degradation</keyword>
<evidence type="ECO:0000256" key="1">
    <source>
        <dbReference type="PIRNR" id="PIRNR006162"/>
    </source>
</evidence>
<accession>A0A9E9LYW5</accession>
<dbReference type="AlphaFoldDB" id="A0A9E9LYW5"/>
<organism evidence="4 5">
    <name type="scientific">Oxalobacter vibrioformis</name>
    <dbReference type="NCBI Taxonomy" id="933080"/>
    <lineage>
        <taxon>Bacteria</taxon>
        <taxon>Pseudomonadati</taxon>
        <taxon>Pseudomonadota</taxon>
        <taxon>Betaproteobacteria</taxon>
        <taxon>Burkholderiales</taxon>
        <taxon>Oxalobacteraceae</taxon>
        <taxon>Oxalobacter</taxon>
    </lineage>
</organism>
<dbReference type="InterPro" id="IPR007686">
    <property type="entry name" value="YutG/PgpA"/>
</dbReference>
<dbReference type="EMBL" id="CP098242">
    <property type="protein sequence ID" value="WAW11036.1"/>
    <property type="molecule type" value="Genomic_DNA"/>
</dbReference>
<dbReference type="GO" id="GO:0046872">
    <property type="term" value="F:metal ion binding"/>
    <property type="evidence" value="ECO:0007669"/>
    <property type="project" value="UniProtKB-KW"/>
</dbReference>
<feature type="domain" description="YutG/PgpA" evidence="3">
    <location>
        <begin position="26"/>
        <end position="169"/>
    </location>
</feature>
<dbReference type="RefSeq" id="WP_269310134.1">
    <property type="nucleotide sequence ID" value="NZ_CP098242.1"/>
</dbReference>
<keyword evidence="1 2" id="KW-0472">Membrane</keyword>
<keyword evidence="1" id="KW-1208">Phospholipid metabolism</keyword>
<dbReference type="GO" id="GO:0009395">
    <property type="term" value="P:phospholipid catabolic process"/>
    <property type="evidence" value="ECO:0007669"/>
    <property type="project" value="UniProtKB-KW"/>
</dbReference>
<keyword evidence="1" id="KW-0378">Hydrolase</keyword>
<keyword evidence="1 2" id="KW-0812">Transmembrane</keyword>
<dbReference type="GO" id="GO:0008962">
    <property type="term" value="F:phosphatidylglycerophosphatase activity"/>
    <property type="evidence" value="ECO:0007669"/>
    <property type="project" value="UniProtKB-EC"/>
</dbReference>
<feature type="transmembrane region" description="Helical" evidence="2">
    <location>
        <begin position="103"/>
        <end position="127"/>
    </location>
</feature>
<comment type="catalytic activity">
    <reaction evidence="1">
        <text>a 1,2-diacyl-sn-glycero-3-phospho-(1'-sn-glycero-3'-phosphate) + H2O = a 1,2-diacyl-sn-glycero-3-phospho-(1'-sn-glycerol) + phosphate</text>
        <dbReference type="Rhea" id="RHEA:33751"/>
        <dbReference type="ChEBI" id="CHEBI:15377"/>
        <dbReference type="ChEBI" id="CHEBI:43474"/>
        <dbReference type="ChEBI" id="CHEBI:60110"/>
        <dbReference type="ChEBI" id="CHEBI:64716"/>
        <dbReference type="EC" id="3.1.3.27"/>
    </reaction>
</comment>
<proteinExistence type="predicted"/>
<keyword evidence="5" id="KW-1185">Reference proteome</keyword>
<keyword evidence="2" id="KW-1133">Transmembrane helix</keyword>
<evidence type="ECO:0000313" key="4">
    <source>
        <dbReference type="EMBL" id="WAW11036.1"/>
    </source>
</evidence>
<dbReference type="KEGG" id="ovb:NB640_05225"/>
<gene>
    <name evidence="4" type="ORF">NB640_05225</name>
</gene>
<dbReference type="PANTHER" id="PTHR36305:SF1">
    <property type="entry name" value="PHOSPHATIDYLGLYCEROPHOSPHATASE A"/>
    <property type="match status" value="1"/>
</dbReference>
<dbReference type="SUPFAM" id="SSF101307">
    <property type="entry name" value="YutG-like"/>
    <property type="match status" value="1"/>
</dbReference>
<dbReference type="EC" id="3.1.3.27" evidence="1"/>
<feature type="transmembrane region" description="Helical" evidence="2">
    <location>
        <begin position="65"/>
        <end position="82"/>
    </location>
</feature>
<dbReference type="Proteomes" id="UP001156215">
    <property type="component" value="Chromosome"/>
</dbReference>
<keyword evidence="1" id="KW-0595">Phospholipid degradation</keyword>
<keyword evidence="1" id="KW-0479">Metal-binding</keyword>
<comment type="cofactor">
    <cofactor evidence="1">
        <name>Mg(2+)</name>
        <dbReference type="ChEBI" id="CHEBI:18420"/>
    </cofactor>
</comment>
<dbReference type="PANTHER" id="PTHR36305">
    <property type="entry name" value="PHOSPHATIDYLGLYCEROPHOSPHATASE A"/>
    <property type="match status" value="1"/>
</dbReference>
<dbReference type="GO" id="GO:0005886">
    <property type="term" value="C:plasma membrane"/>
    <property type="evidence" value="ECO:0007669"/>
    <property type="project" value="UniProtKB-SubCell"/>
</dbReference>
<sequence>MSEAQTPSSRIRPDKRFLLSHPAHFISLGFGSGLSPIMPGTAGTLFGWLIFYALTTSWPEVFTQMAWSIIVVLGFILGIWTCTKSGNALNSPDDGSMVWDEIIGIWLVLLIFMPTTLLGQCWLFLLFRLFDMTKPPPIRQVDAQLKGGLGVMADDILAAIYAIIAYVLMAFALPGITS</sequence>
<dbReference type="CDD" id="cd06971">
    <property type="entry name" value="PgpA"/>
    <property type="match status" value="1"/>
</dbReference>
<dbReference type="InterPro" id="IPR036681">
    <property type="entry name" value="PgpA-like_sf"/>
</dbReference>
<dbReference type="InterPro" id="IPR026037">
    <property type="entry name" value="PgpA"/>
</dbReference>
<evidence type="ECO:0000313" key="5">
    <source>
        <dbReference type="Proteomes" id="UP001156215"/>
    </source>
</evidence>
<dbReference type="PIRSF" id="PIRSF006162">
    <property type="entry name" value="PgpA"/>
    <property type="match status" value="1"/>
</dbReference>
<comment type="function">
    <text evidence="1">Lipid phosphatase which dephosphorylates phosphatidylglycerophosphate (PGP) to phosphatidylglycerol (PG).</text>
</comment>
<keyword evidence="1" id="KW-0460">Magnesium</keyword>
<evidence type="ECO:0000259" key="3">
    <source>
        <dbReference type="Pfam" id="PF04608"/>
    </source>
</evidence>
<reference evidence="4" key="1">
    <citation type="journal article" date="2022" name="Front. Microbiol.">
        <title>New perspectives on an old grouping: The genomic and phenotypic variability of Oxalobacter formigenes and the implications for calcium oxalate stone prevention.</title>
        <authorList>
            <person name="Chmiel J.A."/>
            <person name="Carr C."/>
            <person name="Stuivenberg G.A."/>
            <person name="Venema R."/>
            <person name="Chanyi R.M."/>
            <person name="Al K.F."/>
            <person name="Giguere D."/>
            <person name="Say H."/>
            <person name="Akouris P.P."/>
            <person name="Dominguez Romero S.A."/>
            <person name="Kwong A."/>
            <person name="Tai V."/>
            <person name="Koval S.F."/>
            <person name="Razvi H."/>
            <person name="Bjazevic J."/>
            <person name="Burton J.P."/>
        </authorList>
    </citation>
    <scope>NUCLEOTIDE SEQUENCE</scope>
    <source>
        <strain evidence="4">WoOx3</strain>
    </source>
</reference>
<feature type="transmembrane region" description="Helical" evidence="2">
    <location>
        <begin position="25"/>
        <end position="53"/>
    </location>
</feature>
<name>A0A9E9LYW5_9BURK</name>
<comment type="pathway">
    <text evidence="1">Phospholipid metabolism; phosphatidylglycerol biosynthesis; phosphatidylglycerol from CDP-diacylglycerol: step 2/2.</text>
</comment>
<keyword evidence="1" id="KW-1003">Cell membrane</keyword>
<evidence type="ECO:0000256" key="2">
    <source>
        <dbReference type="SAM" id="Phobius"/>
    </source>
</evidence>
<dbReference type="Pfam" id="PF04608">
    <property type="entry name" value="PgpA"/>
    <property type="match status" value="1"/>
</dbReference>